<accession>A0A811PNX9</accession>
<evidence type="ECO:0000256" key="1">
    <source>
        <dbReference type="SAM" id="SignalP"/>
    </source>
</evidence>
<evidence type="ECO:0000313" key="3">
    <source>
        <dbReference type="Proteomes" id="UP000604825"/>
    </source>
</evidence>
<dbReference type="Proteomes" id="UP000604825">
    <property type="component" value="Unassembled WGS sequence"/>
</dbReference>
<proteinExistence type="predicted"/>
<name>A0A811PNX9_9POAL</name>
<sequence>MRHAPSPAMLLLLLLLGIELATVTYISCRALKPDAATAARRHGGGAVLWTTVRAPPRTAPDVGGDVGARAAVQGESKRLVPQGPNPLHN</sequence>
<protein>
    <submittedName>
        <fullName evidence="2">Uncharacterized protein</fullName>
    </submittedName>
</protein>
<dbReference type="AlphaFoldDB" id="A0A811PNX9"/>
<dbReference type="EMBL" id="CAJGYO010000007">
    <property type="protein sequence ID" value="CAD6243311.1"/>
    <property type="molecule type" value="Genomic_DNA"/>
</dbReference>
<gene>
    <name evidence="2" type="ORF">NCGR_LOCUS28525</name>
</gene>
<keyword evidence="3" id="KW-1185">Reference proteome</keyword>
<keyword evidence="1" id="KW-0732">Signal</keyword>
<feature type="signal peptide" evidence="1">
    <location>
        <begin position="1"/>
        <end position="21"/>
    </location>
</feature>
<evidence type="ECO:0000313" key="2">
    <source>
        <dbReference type="EMBL" id="CAD6243311.1"/>
    </source>
</evidence>
<comment type="caution">
    <text evidence="2">The sequence shown here is derived from an EMBL/GenBank/DDBJ whole genome shotgun (WGS) entry which is preliminary data.</text>
</comment>
<reference evidence="2" key="1">
    <citation type="submission" date="2020-10" db="EMBL/GenBank/DDBJ databases">
        <authorList>
            <person name="Han B."/>
            <person name="Lu T."/>
            <person name="Zhao Q."/>
            <person name="Huang X."/>
            <person name="Zhao Y."/>
        </authorList>
    </citation>
    <scope>NUCLEOTIDE SEQUENCE</scope>
</reference>
<feature type="chain" id="PRO_5032388386" evidence="1">
    <location>
        <begin position="22"/>
        <end position="89"/>
    </location>
</feature>
<dbReference type="OrthoDB" id="662527at2759"/>
<organism evidence="2 3">
    <name type="scientific">Miscanthus lutarioriparius</name>
    <dbReference type="NCBI Taxonomy" id="422564"/>
    <lineage>
        <taxon>Eukaryota</taxon>
        <taxon>Viridiplantae</taxon>
        <taxon>Streptophyta</taxon>
        <taxon>Embryophyta</taxon>
        <taxon>Tracheophyta</taxon>
        <taxon>Spermatophyta</taxon>
        <taxon>Magnoliopsida</taxon>
        <taxon>Liliopsida</taxon>
        <taxon>Poales</taxon>
        <taxon>Poaceae</taxon>
        <taxon>PACMAD clade</taxon>
        <taxon>Panicoideae</taxon>
        <taxon>Andropogonodae</taxon>
        <taxon>Andropogoneae</taxon>
        <taxon>Saccharinae</taxon>
        <taxon>Miscanthus</taxon>
    </lineage>
</organism>